<name>A0A7J7LUH4_9MAGN</name>
<protein>
    <submittedName>
        <fullName evidence="1">Uncharacterized protein</fullName>
    </submittedName>
</protein>
<comment type="caution">
    <text evidence="1">The sequence shown here is derived from an EMBL/GenBank/DDBJ whole genome shotgun (WGS) entry which is preliminary data.</text>
</comment>
<gene>
    <name evidence="1" type="ORF">GIB67_005818</name>
</gene>
<dbReference type="OrthoDB" id="2735536at2759"/>
<sequence length="92" mass="10498">MCQSWHCLAKTAAKSKALECAKETMKERLDDVTVSPCLVNKPMLQSTMNATNLYHGFDRFSEVEDKEKLSSEKLQNLGWSYRPLEQTLIDSV</sequence>
<dbReference type="EMBL" id="JACGCM010002004">
    <property type="protein sequence ID" value="KAF6146170.1"/>
    <property type="molecule type" value="Genomic_DNA"/>
</dbReference>
<evidence type="ECO:0000313" key="2">
    <source>
        <dbReference type="Proteomes" id="UP000541444"/>
    </source>
</evidence>
<reference evidence="1 2" key="1">
    <citation type="journal article" date="2020" name="IScience">
        <title>Genome Sequencing of the Endangered Kingdonia uniflora (Circaeasteraceae, Ranunculales) Reveals Potential Mechanisms of Evolutionary Specialization.</title>
        <authorList>
            <person name="Sun Y."/>
            <person name="Deng T."/>
            <person name="Zhang A."/>
            <person name="Moore M.J."/>
            <person name="Landis J.B."/>
            <person name="Lin N."/>
            <person name="Zhang H."/>
            <person name="Zhang X."/>
            <person name="Huang J."/>
            <person name="Zhang X."/>
            <person name="Sun H."/>
            <person name="Wang H."/>
        </authorList>
    </citation>
    <scope>NUCLEOTIDE SEQUENCE [LARGE SCALE GENOMIC DNA]</scope>
    <source>
        <strain evidence="1">TB1705</strain>
        <tissue evidence="1">Leaf</tissue>
    </source>
</reference>
<keyword evidence="2" id="KW-1185">Reference proteome</keyword>
<evidence type="ECO:0000313" key="1">
    <source>
        <dbReference type="EMBL" id="KAF6146170.1"/>
    </source>
</evidence>
<organism evidence="1 2">
    <name type="scientific">Kingdonia uniflora</name>
    <dbReference type="NCBI Taxonomy" id="39325"/>
    <lineage>
        <taxon>Eukaryota</taxon>
        <taxon>Viridiplantae</taxon>
        <taxon>Streptophyta</taxon>
        <taxon>Embryophyta</taxon>
        <taxon>Tracheophyta</taxon>
        <taxon>Spermatophyta</taxon>
        <taxon>Magnoliopsida</taxon>
        <taxon>Ranunculales</taxon>
        <taxon>Circaeasteraceae</taxon>
        <taxon>Kingdonia</taxon>
    </lineage>
</organism>
<dbReference type="AlphaFoldDB" id="A0A7J7LUH4"/>
<accession>A0A7J7LUH4</accession>
<dbReference type="Proteomes" id="UP000541444">
    <property type="component" value="Unassembled WGS sequence"/>
</dbReference>
<proteinExistence type="predicted"/>